<accession>A0AAE2D700</accession>
<sequence length="108" mass="12608">MENTLITILSSFIDIINVARQRDKYLDNNENMSYDFFYDKMAINYGAPLVVVLVNLNLSTSDLLHGPYKNCTFQPEYFELYPECLSKIEVQVHLLPLRKIHRAHNQAI</sequence>
<organism evidence="1 2">
    <name type="scientific">Schistosoma mekongi</name>
    <name type="common">Parasitic worm</name>
    <dbReference type="NCBI Taxonomy" id="38744"/>
    <lineage>
        <taxon>Eukaryota</taxon>
        <taxon>Metazoa</taxon>
        <taxon>Spiralia</taxon>
        <taxon>Lophotrochozoa</taxon>
        <taxon>Platyhelminthes</taxon>
        <taxon>Trematoda</taxon>
        <taxon>Digenea</taxon>
        <taxon>Strigeidida</taxon>
        <taxon>Schistosomatoidea</taxon>
        <taxon>Schistosomatidae</taxon>
        <taxon>Schistosoma</taxon>
    </lineage>
</organism>
<reference evidence="1" key="2">
    <citation type="journal article" date="2023" name="Infect Dis Poverty">
        <title>Chromosome-scale genome of the human blood fluke Schistosoma mekongi and its implications for public health.</title>
        <authorList>
            <person name="Zhou M."/>
            <person name="Xu L."/>
            <person name="Xu D."/>
            <person name="Chen W."/>
            <person name="Khan J."/>
            <person name="Hu Y."/>
            <person name="Huang H."/>
            <person name="Wei H."/>
            <person name="Zhang Y."/>
            <person name="Chusongsang P."/>
            <person name="Tanasarnprasert K."/>
            <person name="Hu X."/>
            <person name="Limpanont Y."/>
            <person name="Lv Z."/>
        </authorList>
    </citation>
    <scope>NUCLEOTIDE SEQUENCE</scope>
    <source>
        <strain evidence="1">LV_2022a</strain>
    </source>
</reference>
<dbReference type="AlphaFoldDB" id="A0AAE2D700"/>
<comment type="caution">
    <text evidence="1">The sequence shown here is derived from an EMBL/GenBank/DDBJ whole genome shotgun (WGS) entry which is preliminary data.</text>
</comment>
<reference evidence="1" key="1">
    <citation type="submission" date="2022-04" db="EMBL/GenBank/DDBJ databases">
        <authorList>
            <person name="Xu L."/>
            <person name="Lv Z."/>
        </authorList>
    </citation>
    <scope>NUCLEOTIDE SEQUENCE</scope>
    <source>
        <strain evidence="1">LV_2022a</strain>
    </source>
</reference>
<keyword evidence="2" id="KW-1185">Reference proteome</keyword>
<dbReference type="Proteomes" id="UP001292079">
    <property type="component" value="Unassembled WGS sequence"/>
</dbReference>
<evidence type="ECO:0000313" key="1">
    <source>
        <dbReference type="EMBL" id="KAK4473502.1"/>
    </source>
</evidence>
<proteinExistence type="predicted"/>
<evidence type="ECO:0000313" key="2">
    <source>
        <dbReference type="Proteomes" id="UP001292079"/>
    </source>
</evidence>
<name>A0AAE2D700_SCHME</name>
<gene>
    <name evidence="1" type="ORF">MN116_002865</name>
</gene>
<dbReference type="EMBL" id="JALJAT010000002">
    <property type="protein sequence ID" value="KAK4473502.1"/>
    <property type="molecule type" value="Genomic_DNA"/>
</dbReference>
<protein>
    <submittedName>
        <fullName evidence="1">Uncharacterized protein</fullName>
    </submittedName>
</protein>